<feature type="chain" id="PRO_5003255964" description="DUF4397 domain-containing protein" evidence="1">
    <location>
        <begin position="27"/>
        <end position="235"/>
    </location>
</feature>
<gene>
    <name evidence="3" type="ordered locus">Pedsa_3775</name>
</gene>
<keyword evidence="4" id="KW-1185">Reference proteome</keyword>
<name>F0S6H8_PSESL</name>
<organism evidence="3 4">
    <name type="scientific">Pseudopedobacter saltans (strain ATCC 51119 / DSM 12145 / JCM 21818 / CCUG 39354 / LMG 10337 / NBRC 100064 / NCIMB 13643)</name>
    <name type="common">Pedobacter saltans</name>
    <dbReference type="NCBI Taxonomy" id="762903"/>
    <lineage>
        <taxon>Bacteria</taxon>
        <taxon>Pseudomonadati</taxon>
        <taxon>Bacteroidota</taxon>
        <taxon>Sphingobacteriia</taxon>
        <taxon>Sphingobacteriales</taxon>
        <taxon>Sphingobacteriaceae</taxon>
        <taxon>Pseudopedobacter</taxon>
    </lineage>
</organism>
<accession>F0S6H8</accession>
<dbReference type="AlphaFoldDB" id="F0S6H8"/>
<feature type="signal peptide" evidence="1">
    <location>
        <begin position="1"/>
        <end position="26"/>
    </location>
</feature>
<evidence type="ECO:0000256" key="1">
    <source>
        <dbReference type="SAM" id="SignalP"/>
    </source>
</evidence>
<dbReference type="Proteomes" id="UP000000310">
    <property type="component" value="Chromosome"/>
</dbReference>
<reference evidence="4" key="2">
    <citation type="submission" date="2011-02" db="EMBL/GenBank/DDBJ databases">
        <title>The complete genome of Pedobacter saltans DSM 12145.</title>
        <authorList>
            <consortium name="US DOE Joint Genome Institute (JGI-PGF)"/>
            <person name="Lucas S."/>
            <person name="Copeland A."/>
            <person name="Lapidus A."/>
            <person name="Bruce D."/>
            <person name="Goodwin L."/>
            <person name="Pitluck S."/>
            <person name="Kyrpides N."/>
            <person name="Mavromatis K."/>
            <person name="Pagani I."/>
            <person name="Ivanova N."/>
            <person name="Ovchinnikova G."/>
            <person name="Lu M."/>
            <person name="Detter J.C."/>
            <person name="Han C."/>
            <person name="Land M."/>
            <person name="Hauser L."/>
            <person name="Markowitz V."/>
            <person name="Cheng J.-F."/>
            <person name="Hugenholtz P."/>
            <person name="Woyke T."/>
            <person name="Wu D."/>
            <person name="Tindall B."/>
            <person name="Pomrenke H.G."/>
            <person name="Brambilla E."/>
            <person name="Klenk H.-P."/>
            <person name="Eisen J.A."/>
        </authorList>
    </citation>
    <scope>NUCLEOTIDE SEQUENCE [LARGE SCALE GENOMIC DNA]</scope>
    <source>
        <strain evidence="4">ATCC 51119 / DSM 12145 / JCM 21818 / LMG 10337 / NBRC 100064 / NCIMB 13643</strain>
    </source>
</reference>
<dbReference type="RefSeq" id="WP_013634784.1">
    <property type="nucleotide sequence ID" value="NC_015177.1"/>
</dbReference>
<protein>
    <recommendedName>
        <fullName evidence="2">DUF4397 domain-containing protein</fullName>
    </recommendedName>
</protein>
<dbReference type="Pfam" id="PF14344">
    <property type="entry name" value="DUF4397"/>
    <property type="match status" value="1"/>
</dbReference>
<evidence type="ECO:0000313" key="3">
    <source>
        <dbReference type="EMBL" id="ADY54304.1"/>
    </source>
</evidence>
<dbReference type="InterPro" id="IPR025510">
    <property type="entry name" value="DUF4397"/>
</dbReference>
<evidence type="ECO:0000313" key="4">
    <source>
        <dbReference type="Proteomes" id="UP000000310"/>
    </source>
</evidence>
<keyword evidence="1" id="KW-0732">Signal</keyword>
<feature type="domain" description="DUF4397" evidence="2">
    <location>
        <begin position="34"/>
        <end position="152"/>
    </location>
</feature>
<dbReference type="KEGG" id="psn:Pedsa_3775"/>
<reference evidence="3 4" key="1">
    <citation type="journal article" date="2011" name="Stand. Genomic Sci.">
        <title>Complete genome sequence of the gliding, heparinolytic Pedobacter saltans type strain (113).</title>
        <authorList>
            <person name="Liolios K."/>
            <person name="Sikorski J."/>
            <person name="Lu M."/>
            <person name="Nolan M."/>
            <person name="Lapidus A."/>
            <person name="Lucas S."/>
            <person name="Hammon N."/>
            <person name="Deshpande S."/>
            <person name="Cheng J.F."/>
            <person name="Tapia R."/>
            <person name="Han C."/>
            <person name="Goodwin L."/>
            <person name="Pitluck S."/>
            <person name="Huntemann M."/>
            <person name="Ivanova N."/>
            <person name="Pagani I."/>
            <person name="Mavromatis K."/>
            <person name="Ovchinikova G."/>
            <person name="Pati A."/>
            <person name="Chen A."/>
            <person name="Palaniappan K."/>
            <person name="Land M."/>
            <person name="Hauser L."/>
            <person name="Brambilla E.M."/>
            <person name="Kotsyurbenko O."/>
            <person name="Rohde M."/>
            <person name="Tindall B.J."/>
            <person name="Abt B."/>
            <person name="Goker M."/>
            <person name="Detter J.C."/>
            <person name="Woyke T."/>
            <person name="Bristow J."/>
            <person name="Eisen J.A."/>
            <person name="Markowitz V."/>
            <person name="Hugenholtz P."/>
            <person name="Klenk H.P."/>
            <person name="Kyrpides N.C."/>
        </authorList>
    </citation>
    <scope>NUCLEOTIDE SEQUENCE [LARGE SCALE GENOMIC DNA]</scope>
    <source>
        <strain evidence="4">ATCC 51119 / DSM 12145 / JCM 21818 / LMG 10337 / NBRC 100064 / NCIMB 13643</strain>
    </source>
</reference>
<sequence length="235" mass="26006">MKKALSKVAGFFVLAVLLFTSCSENSEVGTIGRAQVAVFNLVPQKDSFNLYLDTNKVTNALAYAGYHAYDTVAAGRRNAKLFSNVKDSVVLSKDLYLNPYRDYSFFLVPSDSTNTGLSYVATVDYLSEPNVKTNAKIRFIHLSPDEKGIDFYTKLGEAEEKKTFSNAVYQSASPFQEIKAGAYNFRLTPYNVTDQVVVSASNVVLEAKKVYTVFISGLKAETGNYSQQLTVVQNR</sequence>
<dbReference type="STRING" id="762903.Pedsa_3775"/>
<dbReference type="HOGENOM" id="CLU_069060_2_0_10"/>
<evidence type="ECO:0000259" key="2">
    <source>
        <dbReference type="Pfam" id="PF14344"/>
    </source>
</evidence>
<dbReference type="EMBL" id="CP002545">
    <property type="protein sequence ID" value="ADY54304.1"/>
    <property type="molecule type" value="Genomic_DNA"/>
</dbReference>
<proteinExistence type="predicted"/>
<dbReference type="PROSITE" id="PS51257">
    <property type="entry name" value="PROKAR_LIPOPROTEIN"/>
    <property type="match status" value="1"/>
</dbReference>